<accession>A0A1I9G9Q0</accession>
<name>A0A1I9G9Q0_BRUMA</name>
<gene>
    <name evidence="1" type="primary">Bm11430</name>
    <name evidence="1" type="ORF">BM_Bm11430</name>
</gene>
<dbReference type="AlphaFoldDB" id="A0A1I9G9Q0"/>
<feature type="non-terminal residue" evidence="1">
    <location>
        <position position="1"/>
    </location>
</feature>
<sequence length="63" mass="7486">VISNNNNKNTMGKGANDKQSGYWMFMEHFIKPKLQRELGRRVGPLDLMHFGMPHWTVCLYFYH</sequence>
<evidence type="ECO:0000313" key="1">
    <source>
        <dbReference type="EMBL" id="CDQ07167.1"/>
    </source>
</evidence>
<organism evidence="1">
    <name type="scientific">Brugia malayi</name>
    <name type="common">Filarial nematode worm</name>
    <dbReference type="NCBI Taxonomy" id="6279"/>
    <lineage>
        <taxon>Eukaryota</taxon>
        <taxon>Metazoa</taxon>
        <taxon>Ecdysozoa</taxon>
        <taxon>Nematoda</taxon>
        <taxon>Chromadorea</taxon>
        <taxon>Rhabditida</taxon>
        <taxon>Spirurina</taxon>
        <taxon>Spiruromorpha</taxon>
        <taxon>Filarioidea</taxon>
        <taxon>Onchocercidae</taxon>
        <taxon>Brugia</taxon>
    </lineage>
</organism>
<reference evidence="1" key="1">
    <citation type="journal article" date="2007" name="Science">
        <title>Draft genome of the filarial nematode parasite Brugia malayi.</title>
        <authorList>
            <person name="Ghedin E."/>
            <person name="Wang S."/>
            <person name="Spiro D."/>
            <person name="Caler E."/>
            <person name="Zhao Q."/>
            <person name="Crabtree J."/>
            <person name="Allen J.E."/>
            <person name="Delcher A.L."/>
            <person name="Guiliano D.B."/>
            <person name="Miranda-Saavedra D."/>
            <person name="Angiuoli S.V."/>
            <person name="Creasy T."/>
            <person name="Amedeo P."/>
            <person name="Haas B."/>
            <person name="El-Sayed N.M."/>
            <person name="Wortman J.R."/>
            <person name="Feldblyum T."/>
            <person name="Tallon L."/>
            <person name="Schatz M."/>
            <person name="Shumway M."/>
            <person name="Koo H."/>
            <person name="Salzberg S.L."/>
            <person name="Schobel S."/>
            <person name="Pertea M."/>
            <person name="Pop M."/>
            <person name="White O."/>
            <person name="Barton G.J."/>
            <person name="Carlow C.K."/>
            <person name="Crawford M.J."/>
            <person name="Daub J."/>
            <person name="Dimmic M.W."/>
            <person name="Estes C.F."/>
            <person name="Foster J.M."/>
            <person name="Ganatra M."/>
            <person name="Gregory W.F."/>
            <person name="Johnson N.M."/>
            <person name="Jin J."/>
            <person name="Komuniecki R."/>
            <person name="Korf I."/>
            <person name="Kumar S."/>
            <person name="Laney S."/>
            <person name="Li B.W."/>
            <person name="Li W."/>
            <person name="Lindblom T.H."/>
            <person name="Lustigman S."/>
            <person name="Ma D."/>
            <person name="Maina C.V."/>
            <person name="Martin D.M."/>
            <person name="McCarter J.P."/>
            <person name="McReynolds L."/>
            <person name="Mitreva M."/>
            <person name="Nutman T.B."/>
            <person name="Parkinson J."/>
            <person name="Peregrin-Alvarez J.M."/>
            <person name="Poole C."/>
            <person name="Ren Q."/>
            <person name="Saunders L."/>
            <person name="Sluder A.E."/>
            <person name="Smith K."/>
            <person name="Stanke M."/>
            <person name="Unnasch T.R."/>
            <person name="Ware J."/>
            <person name="Wei A.D."/>
            <person name="Weil G."/>
            <person name="Williams D.J."/>
            <person name="Zhang Y."/>
            <person name="Williams S.A."/>
            <person name="Fraser-Liggett C."/>
            <person name="Slatko B."/>
            <person name="Blaxter M.L."/>
            <person name="Scott A.L."/>
        </authorList>
    </citation>
    <scope>NUCLEOTIDE SEQUENCE</scope>
    <source>
        <strain evidence="1">FR3</strain>
    </source>
</reference>
<reference evidence="1" key="2">
    <citation type="submission" date="2012-12" db="EMBL/GenBank/DDBJ databases">
        <authorList>
            <consortium name="WormBase Consortium"/>
            <person name="Ghedin E."/>
            <person name="Paulini M."/>
        </authorList>
    </citation>
    <scope>NUCLEOTIDE SEQUENCE</scope>
    <source>
        <strain evidence="1">FR3</strain>
    </source>
</reference>
<proteinExistence type="predicted"/>
<dbReference type="EMBL" id="LN857829">
    <property type="protein sequence ID" value="CDQ07167.1"/>
    <property type="molecule type" value="Genomic_DNA"/>
</dbReference>
<protein>
    <submittedName>
        <fullName evidence="1">Bm11430</fullName>
    </submittedName>
</protein>